<comment type="caution">
    <text evidence="1">The sequence shown here is derived from an EMBL/GenBank/DDBJ whole genome shotgun (WGS) entry which is preliminary data.</text>
</comment>
<accession>X0WUM7</accession>
<reference evidence="1" key="1">
    <citation type="journal article" date="2014" name="Front. Microbiol.">
        <title>High frequency of phylogenetically diverse reductive dehalogenase-homologous genes in deep subseafloor sedimentary metagenomes.</title>
        <authorList>
            <person name="Kawai M."/>
            <person name="Futagami T."/>
            <person name="Toyoda A."/>
            <person name="Takaki Y."/>
            <person name="Nishi S."/>
            <person name="Hori S."/>
            <person name="Arai W."/>
            <person name="Tsubouchi T."/>
            <person name="Morono Y."/>
            <person name="Uchiyama I."/>
            <person name="Ito T."/>
            <person name="Fujiyama A."/>
            <person name="Inagaki F."/>
            <person name="Takami H."/>
        </authorList>
    </citation>
    <scope>NUCLEOTIDE SEQUENCE</scope>
    <source>
        <strain evidence="1">Expedition CK06-06</strain>
    </source>
</reference>
<gene>
    <name evidence="1" type="ORF">S01H1_51955</name>
</gene>
<evidence type="ECO:0000313" key="1">
    <source>
        <dbReference type="EMBL" id="GAG26902.1"/>
    </source>
</evidence>
<sequence>MNNIQIKKSVFNDFVDRCNWPSYPDWAKYSDFHNIGSPKIFWDYINKENKICYSIFNLRNGSSNLVGFLLINQDDDCASFGLIIHPNWLSKGIGGKVILKTLFHCFYFLNVNTVKGCIHRNNKNMLSIVSKITHKFTKLDSDVFEYFINKKDYVRNKRLFEIILKK</sequence>
<protein>
    <recommendedName>
        <fullName evidence="2">N-acetyltransferase domain-containing protein</fullName>
    </recommendedName>
</protein>
<dbReference type="Gene3D" id="3.40.630.30">
    <property type="match status" value="1"/>
</dbReference>
<dbReference type="EMBL" id="BARS01033562">
    <property type="protein sequence ID" value="GAG26902.1"/>
    <property type="molecule type" value="Genomic_DNA"/>
</dbReference>
<proteinExistence type="predicted"/>
<dbReference type="InterPro" id="IPR016181">
    <property type="entry name" value="Acyl_CoA_acyltransferase"/>
</dbReference>
<organism evidence="1">
    <name type="scientific">marine sediment metagenome</name>
    <dbReference type="NCBI Taxonomy" id="412755"/>
    <lineage>
        <taxon>unclassified sequences</taxon>
        <taxon>metagenomes</taxon>
        <taxon>ecological metagenomes</taxon>
    </lineage>
</organism>
<name>X0WUM7_9ZZZZ</name>
<evidence type="ECO:0008006" key="2">
    <source>
        <dbReference type="Google" id="ProtNLM"/>
    </source>
</evidence>
<dbReference type="AlphaFoldDB" id="X0WUM7"/>
<dbReference type="SUPFAM" id="SSF55729">
    <property type="entry name" value="Acyl-CoA N-acyltransferases (Nat)"/>
    <property type="match status" value="1"/>
</dbReference>